<dbReference type="STRING" id="356660.SAMN05444336_11291"/>
<organism evidence="3 4">
    <name type="scientific">Albimonas donghaensis</name>
    <dbReference type="NCBI Taxonomy" id="356660"/>
    <lineage>
        <taxon>Bacteria</taxon>
        <taxon>Pseudomonadati</taxon>
        <taxon>Pseudomonadota</taxon>
        <taxon>Alphaproteobacteria</taxon>
        <taxon>Rhodobacterales</taxon>
        <taxon>Paracoccaceae</taxon>
        <taxon>Albimonas</taxon>
    </lineage>
</organism>
<protein>
    <recommendedName>
        <fullName evidence="5">SMODS and SLOG-associating 2TM effector domain-containing protein</fullName>
    </recommendedName>
</protein>
<keyword evidence="4" id="KW-1185">Reference proteome</keyword>
<keyword evidence="2" id="KW-0812">Transmembrane</keyword>
<feature type="transmembrane region" description="Helical" evidence="2">
    <location>
        <begin position="78"/>
        <end position="95"/>
    </location>
</feature>
<sequence>MDDDRRERLEAPEAAVTSSAAIGPEGARVAESPIAADADVKNAAGHPAADAEALNFELLRSALYHDARQSHLERLDRLAHYLTALAGSAAFATVLRDDPTLAAVAAATAAAISMAALVFDFSGRARSHQQLRREFYRLLADMRATDCQARMLSLYADEPPIKWAVNAMAHNQAARSLHGDNAQLLGIDWPARRLAHWVTFDPSRFPDLPKRRVAAASAQ</sequence>
<keyword evidence="2" id="KW-0472">Membrane</keyword>
<keyword evidence="2" id="KW-1133">Transmembrane helix</keyword>
<feature type="region of interest" description="Disordered" evidence="1">
    <location>
        <begin position="1"/>
        <end position="24"/>
    </location>
</feature>
<dbReference type="Proteomes" id="UP000199118">
    <property type="component" value="Unassembled WGS sequence"/>
</dbReference>
<feature type="transmembrane region" description="Helical" evidence="2">
    <location>
        <begin position="101"/>
        <end position="123"/>
    </location>
</feature>
<evidence type="ECO:0000256" key="2">
    <source>
        <dbReference type="SAM" id="Phobius"/>
    </source>
</evidence>
<evidence type="ECO:0000313" key="4">
    <source>
        <dbReference type="Proteomes" id="UP000199118"/>
    </source>
</evidence>
<name>A0A1H3FFI7_9RHOB</name>
<accession>A0A1H3FFI7</accession>
<feature type="compositionally biased region" description="Basic and acidic residues" evidence="1">
    <location>
        <begin position="1"/>
        <end position="11"/>
    </location>
</feature>
<evidence type="ECO:0008006" key="5">
    <source>
        <dbReference type="Google" id="ProtNLM"/>
    </source>
</evidence>
<dbReference type="OrthoDB" id="8103752at2"/>
<evidence type="ECO:0000313" key="3">
    <source>
        <dbReference type="EMBL" id="SDX89710.1"/>
    </source>
</evidence>
<proteinExistence type="predicted"/>
<reference evidence="3 4" key="1">
    <citation type="submission" date="2016-10" db="EMBL/GenBank/DDBJ databases">
        <authorList>
            <person name="de Groot N.N."/>
        </authorList>
    </citation>
    <scope>NUCLEOTIDE SEQUENCE [LARGE SCALE GENOMIC DNA]</scope>
    <source>
        <strain evidence="3 4">DSM 17890</strain>
    </source>
</reference>
<evidence type="ECO:0000256" key="1">
    <source>
        <dbReference type="SAM" id="MobiDB-lite"/>
    </source>
</evidence>
<dbReference type="RefSeq" id="WP_092685250.1">
    <property type="nucleotide sequence ID" value="NZ_FNMZ01000012.1"/>
</dbReference>
<dbReference type="EMBL" id="FNMZ01000012">
    <property type="protein sequence ID" value="SDX89710.1"/>
    <property type="molecule type" value="Genomic_DNA"/>
</dbReference>
<dbReference type="AlphaFoldDB" id="A0A1H3FFI7"/>
<gene>
    <name evidence="3" type="ORF">SAMN05444336_11291</name>
</gene>